<organism evidence="2 3">
    <name type="scientific">Nocardia arthritidis</name>
    <dbReference type="NCBI Taxonomy" id="228602"/>
    <lineage>
        <taxon>Bacteria</taxon>
        <taxon>Bacillati</taxon>
        <taxon>Actinomycetota</taxon>
        <taxon>Actinomycetes</taxon>
        <taxon>Mycobacteriales</taxon>
        <taxon>Nocardiaceae</taxon>
        <taxon>Nocardia</taxon>
    </lineage>
</organism>
<dbReference type="InterPro" id="IPR039422">
    <property type="entry name" value="MarR/SlyA-like"/>
</dbReference>
<dbReference type="PANTHER" id="PTHR33164">
    <property type="entry name" value="TRANSCRIPTIONAL REGULATOR, MARR FAMILY"/>
    <property type="match status" value="1"/>
</dbReference>
<dbReference type="Proteomes" id="UP000503540">
    <property type="component" value="Chromosome"/>
</dbReference>
<dbReference type="KEGG" id="nah:F5544_02105"/>
<accession>A0A6G9Y566</accession>
<evidence type="ECO:0000313" key="2">
    <source>
        <dbReference type="EMBL" id="QIS08341.1"/>
    </source>
</evidence>
<reference evidence="2 3" key="1">
    <citation type="journal article" date="2019" name="ACS Chem. Biol.">
        <title>Identification and Mobilization of a Cryptic Antibiotic Biosynthesis Gene Locus from a Human-Pathogenic Nocardia Isolate.</title>
        <authorList>
            <person name="Herisse M."/>
            <person name="Ishida K."/>
            <person name="Porter J.L."/>
            <person name="Howden B."/>
            <person name="Hertweck C."/>
            <person name="Stinear T.P."/>
            <person name="Pidot S.J."/>
        </authorList>
    </citation>
    <scope>NUCLEOTIDE SEQUENCE [LARGE SCALE GENOMIC DNA]</scope>
    <source>
        <strain evidence="2 3">AUSMDU00012717</strain>
    </source>
</reference>
<name>A0A6G9Y566_9NOCA</name>
<evidence type="ECO:0000313" key="3">
    <source>
        <dbReference type="Proteomes" id="UP000503540"/>
    </source>
</evidence>
<dbReference type="PANTHER" id="PTHR33164:SF57">
    <property type="entry name" value="MARR-FAMILY TRANSCRIPTIONAL REGULATOR"/>
    <property type="match status" value="1"/>
</dbReference>
<dbReference type="PROSITE" id="PS50995">
    <property type="entry name" value="HTH_MARR_2"/>
    <property type="match status" value="1"/>
</dbReference>
<dbReference type="AlphaFoldDB" id="A0A6G9Y566"/>
<dbReference type="PRINTS" id="PR00598">
    <property type="entry name" value="HTHMARR"/>
</dbReference>
<dbReference type="GO" id="GO:0003700">
    <property type="term" value="F:DNA-binding transcription factor activity"/>
    <property type="evidence" value="ECO:0007669"/>
    <property type="project" value="InterPro"/>
</dbReference>
<dbReference type="InterPro" id="IPR036388">
    <property type="entry name" value="WH-like_DNA-bd_sf"/>
</dbReference>
<dbReference type="SUPFAM" id="SSF46785">
    <property type="entry name" value="Winged helix' DNA-binding domain"/>
    <property type="match status" value="1"/>
</dbReference>
<protein>
    <submittedName>
        <fullName evidence="2">MarR family transcriptional regulator</fullName>
    </submittedName>
</protein>
<evidence type="ECO:0000259" key="1">
    <source>
        <dbReference type="PROSITE" id="PS50995"/>
    </source>
</evidence>
<dbReference type="Gene3D" id="1.10.10.10">
    <property type="entry name" value="Winged helix-like DNA-binding domain superfamily/Winged helix DNA-binding domain"/>
    <property type="match status" value="1"/>
</dbReference>
<gene>
    <name evidence="2" type="ORF">F5544_02105</name>
</gene>
<dbReference type="SMART" id="SM00347">
    <property type="entry name" value="HTH_MARR"/>
    <property type="match status" value="1"/>
</dbReference>
<dbReference type="EMBL" id="CP046172">
    <property type="protein sequence ID" value="QIS08341.1"/>
    <property type="molecule type" value="Genomic_DNA"/>
</dbReference>
<dbReference type="Pfam" id="PF01047">
    <property type="entry name" value="MarR"/>
    <property type="match status" value="1"/>
</dbReference>
<feature type="domain" description="HTH marR-type" evidence="1">
    <location>
        <begin position="1"/>
        <end position="137"/>
    </location>
</feature>
<dbReference type="RefSeq" id="WP_167471604.1">
    <property type="nucleotide sequence ID" value="NZ_CP046172.1"/>
</dbReference>
<proteinExistence type="predicted"/>
<keyword evidence="3" id="KW-1185">Reference proteome</keyword>
<dbReference type="InterPro" id="IPR000835">
    <property type="entry name" value="HTH_MarR-typ"/>
</dbReference>
<sequence>MSADQLHPRGLLRFPTYVFGKLHRAVHAEIDASLREHWVLVCLEEFTDLSQQQVATTLQIDRSEVVRIIDGLEKDGFVVRTRDPGDRRKNCLSITAAGRAERRRVDEQVQQATDRVLHRLDADERRTLLRLALKAIGEDEVPPRA</sequence>
<dbReference type="InterPro" id="IPR036390">
    <property type="entry name" value="WH_DNA-bd_sf"/>
</dbReference>
<dbReference type="GO" id="GO:0006950">
    <property type="term" value="P:response to stress"/>
    <property type="evidence" value="ECO:0007669"/>
    <property type="project" value="TreeGrafter"/>
</dbReference>